<feature type="region of interest" description="Disordered" evidence="1">
    <location>
        <begin position="1"/>
        <end position="29"/>
    </location>
</feature>
<comment type="caution">
    <text evidence="2">The sequence shown here is derived from an EMBL/GenBank/DDBJ whole genome shotgun (WGS) entry which is preliminary data.</text>
</comment>
<evidence type="ECO:0000256" key="1">
    <source>
        <dbReference type="SAM" id="MobiDB-lite"/>
    </source>
</evidence>
<protein>
    <submittedName>
        <fullName evidence="2">Uncharacterized protein</fullName>
    </submittedName>
</protein>
<evidence type="ECO:0000313" key="3">
    <source>
        <dbReference type="Proteomes" id="UP000299102"/>
    </source>
</evidence>
<accession>A0A4C1SSZ1</accession>
<proteinExistence type="predicted"/>
<reference evidence="2 3" key="1">
    <citation type="journal article" date="2019" name="Commun. Biol.">
        <title>The bagworm genome reveals a unique fibroin gene that provides high tensile strength.</title>
        <authorList>
            <person name="Kono N."/>
            <person name="Nakamura H."/>
            <person name="Ohtoshi R."/>
            <person name="Tomita M."/>
            <person name="Numata K."/>
            <person name="Arakawa K."/>
        </authorList>
    </citation>
    <scope>NUCLEOTIDE SEQUENCE [LARGE SCALE GENOMIC DNA]</scope>
</reference>
<feature type="compositionally biased region" description="Low complexity" evidence="1">
    <location>
        <begin position="12"/>
        <end position="22"/>
    </location>
</feature>
<evidence type="ECO:0000313" key="2">
    <source>
        <dbReference type="EMBL" id="GBP05054.1"/>
    </source>
</evidence>
<name>A0A4C1SSZ1_EUMVA</name>
<gene>
    <name evidence="2" type="ORF">EVAR_3396_1</name>
</gene>
<keyword evidence="3" id="KW-1185">Reference proteome</keyword>
<dbReference type="AlphaFoldDB" id="A0A4C1SSZ1"/>
<dbReference type="EMBL" id="BGZK01000016">
    <property type="protein sequence ID" value="GBP05054.1"/>
    <property type="molecule type" value="Genomic_DNA"/>
</dbReference>
<sequence>MRSRVIRRRAARPPAAAGSRSAAGGGARYGRRACRTDTSILTYGTWTVARAHAIPSLCVTLNENWRSYKTAPYAEWAESPKL</sequence>
<dbReference type="Proteomes" id="UP000299102">
    <property type="component" value="Unassembled WGS sequence"/>
</dbReference>
<feature type="compositionally biased region" description="Basic residues" evidence="1">
    <location>
        <begin position="1"/>
        <end position="11"/>
    </location>
</feature>
<organism evidence="2 3">
    <name type="scientific">Eumeta variegata</name>
    <name type="common">Bagworm moth</name>
    <name type="synonym">Eumeta japonica</name>
    <dbReference type="NCBI Taxonomy" id="151549"/>
    <lineage>
        <taxon>Eukaryota</taxon>
        <taxon>Metazoa</taxon>
        <taxon>Ecdysozoa</taxon>
        <taxon>Arthropoda</taxon>
        <taxon>Hexapoda</taxon>
        <taxon>Insecta</taxon>
        <taxon>Pterygota</taxon>
        <taxon>Neoptera</taxon>
        <taxon>Endopterygota</taxon>
        <taxon>Lepidoptera</taxon>
        <taxon>Glossata</taxon>
        <taxon>Ditrysia</taxon>
        <taxon>Tineoidea</taxon>
        <taxon>Psychidae</taxon>
        <taxon>Oiketicinae</taxon>
        <taxon>Eumeta</taxon>
    </lineage>
</organism>